<evidence type="ECO:0000256" key="5">
    <source>
        <dbReference type="PROSITE-ProRule" id="PRU00283"/>
    </source>
</evidence>
<accession>A0A914X1T5</accession>
<evidence type="ECO:0000256" key="3">
    <source>
        <dbReference type="ARBA" id="ARBA00022840"/>
    </source>
</evidence>
<dbReference type="InterPro" id="IPR001752">
    <property type="entry name" value="Kinesin_motor_dom"/>
</dbReference>
<dbReference type="PROSITE" id="PS50067">
    <property type="entry name" value="KINESIN_MOTOR_2"/>
    <property type="match status" value="1"/>
</dbReference>
<comment type="similarity">
    <text evidence="5">Belongs to the TRAFAC class myosin-kinesin ATPase superfamily. Kinesin family.</text>
</comment>
<dbReference type="GO" id="GO:0016887">
    <property type="term" value="F:ATP hydrolysis activity"/>
    <property type="evidence" value="ECO:0007669"/>
    <property type="project" value="TreeGrafter"/>
</dbReference>
<dbReference type="SMART" id="SM00129">
    <property type="entry name" value="KISc"/>
    <property type="match status" value="1"/>
</dbReference>
<dbReference type="GO" id="GO:0008017">
    <property type="term" value="F:microtubule binding"/>
    <property type="evidence" value="ECO:0007669"/>
    <property type="project" value="InterPro"/>
</dbReference>
<dbReference type="GO" id="GO:0005874">
    <property type="term" value="C:microtubule"/>
    <property type="evidence" value="ECO:0007669"/>
    <property type="project" value="TreeGrafter"/>
</dbReference>
<name>A0A914X1T5_9BILA</name>
<evidence type="ECO:0000313" key="9">
    <source>
        <dbReference type="WBParaSite" id="PSAMB.scaffold5666size11142.g27089.t1"/>
    </source>
</evidence>
<proteinExistence type="inferred from homology"/>
<evidence type="ECO:0000256" key="1">
    <source>
        <dbReference type="ARBA" id="ARBA00004245"/>
    </source>
</evidence>
<keyword evidence="8" id="KW-1185">Reference proteome</keyword>
<keyword evidence="6" id="KW-1133">Transmembrane helix</keyword>
<dbReference type="GO" id="GO:0005524">
    <property type="term" value="F:ATP binding"/>
    <property type="evidence" value="ECO:0007669"/>
    <property type="project" value="UniProtKB-UniRule"/>
</dbReference>
<feature type="domain" description="Kinesin motor" evidence="7">
    <location>
        <begin position="3"/>
        <end position="328"/>
    </location>
</feature>
<dbReference type="WBParaSite" id="PSAMB.scaffold5666size11142.g27089.t1">
    <property type="protein sequence ID" value="PSAMB.scaffold5666size11142.g27089.t1"/>
    <property type="gene ID" value="PSAMB.scaffold5666size11142.g27089"/>
</dbReference>
<keyword evidence="6" id="KW-0812">Transmembrane</keyword>
<evidence type="ECO:0000259" key="7">
    <source>
        <dbReference type="PROSITE" id="PS50067"/>
    </source>
</evidence>
<dbReference type="AlphaFoldDB" id="A0A914X1T5"/>
<sequence length="501" mass="55707">MGRLTVAVRVRPPVCEPELDSNVATSSPQKTTVNVTGDNVILNEATPKHGIFQKVFRSRQFKFDQCFDSAKSQEEIFQILGATVLDSLLVVGQNCSVVAYGQTGSGKTFTMLGEPFQPGFIPQFCNYLIDSQANCSVSFYEIYNEKVFDLLSDCRKALSVRQHPSDGPFVLGLQRQALKSSDDLKRLLQIGIESRTTAKTVSHHSSSRSHAVFTIYLNEDKGPKLHLVDLAGSERPHHHASKLEIRESAHINRSLATLGNVILCLSCTSSARNGSKFAPYRDSALTWLLRDSLGGRAQTVMIATISPEARFYNETLKTLRYANRARSIFSHTGDSENRGGRHGVDDAIEAELRREIDRLRVALADRLNHHRPPELDHRFKVCHCIRNAEGQPYVVRYDSNTRSCMTSPLPVVHSDDVPVIKRSKSVALSPIMDQSPRDAPRTRAVARGCLLMKTPAAPQTPSDDEHVSQLFPSALLLQPCLAVLLLLFALSRLVICRLRKK</sequence>
<dbReference type="Gene3D" id="3.40.850.10">
    <property type="entry name" value="Kinesin motor domain"/>
    <property type="match status" value="1"/>
</dbReference>
<keyword evidence="4" id="KW-0963">Cytoplasm</keyword>
<keyword evidence="6" id="KW-0472">Membrane</keyword>
<dbReference type="GO" id="GO:0005871">
    <property type="term" value="C:kinesin complex"/>
    <property type="evidence" value="ECO:0007669"/>
    <property type="project" value="TreeGrafter"/>
</dbReference>
<evidence type="ECO:0000256" key="4">
    <source>
        <dbReference type="ARBA" id="ARBA00023212"/>
    </source>
</evidence>
<protein>
    <submittedName>
        <fullName evidence="9">Kinesin motor domain-containing protein</fullName>
    </submittedName>
</protein>
<evidence type="ECO:0000313" key="8">
    <source>
        <dbReference type="Proteomes" id="UP000887566"/>
    </source>
</evidence>
<feature type="transmembrane region" description="Helical" evidence="6">
    <location>
        <begin position="475"/>
        <end position="495"/>
    </location>
</feature>
<keyword evidence="3 5" id="KW-0067">ATP-binding</keyword>
<dbReference type="SUPFAM" id="SSF52540">
    <property type="entry name" value="P-loop containing nucleoside triphosphate hydrolases"/>
    <property type="match status" value="1"/>
</dbReference>
<dbReference type="InterPro" id="IPR027640">
    <property type="entry name" value="Kinesin-like_fam"/>
</dbReference>
<dbReference type="GO" id="GO:0047496">
    <property type="term" value="P:vesicle transport along microtubule"/>
    <property type="evidence" value="ECO:0007669"/>
    <property type="project" value="TreeGrafter"/>
</dbReference>
<evidence type="ECO:0000256" key="6">
    <source>
        <dbReference type="SAM" id="Phobius"/>
    </source>
</evidence>
<comment type="subcellular location">
    <subcellularLocation>
        <location evidence="1">Cytoplasm</location>
        <location evidence="1">Cytoskeleton</location>
    </subcellularLocation>
</comment>
<dbReference type="PANTHER" id="PTHR24115">
    <property type="entry name" value="KINESIN-RELATED"/>
    <property type="match status" value="1"/>
</dbReference>
<dbReference type="InterPro" id="IPR027417">
    <property type="entry name" value="P-loop_NTPase"/>
</dbReference>
<keyword evidence="2 5" id="KW-0547">Nucleotide-binding</keyword>
<dbReference type="Pfam" id="PF00225">
    <property type="entry name" value="Kinesin"/>
    <property type="match status" value="1"/>
</dbReference>
<reference evidence="9" key="1">
    <citation type="submission" date="2022-11" db="UniProtKB">
        <authorList>
            <consortium name="WormBaseParasite"/>
        </authorList>
    </citation>
    <scope>IDENTIFICATION</scope>
</reference>
<dbReference type="InterPro" id="IPR036961">
    <property type="entry name" value="Kinesin_motor_dom_sf"/>
</dbReference>
<dbReference type="Proteomes" id="UP000887566">
    <property type="component" value="Unplaced"/>
</dbReference>
<dbReference type="PANTHER" id="PTHR24115:SF1011">
    <property type="entry name" value="KINESIN-LIKE PROTEIN KLP98A"/>
    <property type="match status" value="1"/>
</dbReference>
<keyword evidence="5" id="KW-0505">Motor protein</keyword>
<dbReference type="PRINTS" id="PR00380">
    <property type="entry name" value="KINESINHEAVY"/>
</dbReference>
<evidence type="ECO:0000256" key="2">
    <source>
        <dbReference type="ARBA" id="ARBA00022741"/>
    </source>
</evidence>
<feature type="binding site" evidence="5">
    <location>
        <begin position="101"/>
        <end position="108"/>
    </location>
    <ligand>
        <name>ATP</name>
        <dbReference type="ChEBI" id="CHEBI:30616"/>
    </ligand>
</feature>
<organism evidence="8 9">
    <name type="scientific">Plectus sambesii</name>
    <dbReference type="NCBI Taxonomy" id="2011161"/>
    <lineage>
        <taxon>Eukaryota</taxon>
        <taxon>Metazoa</taxon>
        <taxon>Ecdysozoa</taxon>
        <taxon>Nematoda</taxon>
        <taxon>Chromadorea</taxon>
        <taxon>Plectida</taxon>
        <taxon>Plectina</taxon>
        <taxon>Plectoidea</taxon>
        <taxon>Plectidae</taxon>
        <taxon>Plectus</taxon>
    </lineage>
</organism>
<keyword evidence="4" id="KW-0206">Cytoskeleton</keyword>
<dbReference type="GO" id="GO:0008574">
    <property type="term" value="F:plus-end-directed microtubule motor activity"/>
    <property type="evidence" value="ECO:0007669"/>
    <property type="project" value="TreeGrafter"/>
</dbReference>